<keyword evidence="5" id="KW-0472">Membrane</keyword>
<proteinExistence type="predicted"/>
<accession>X0TWJ0</accession>
<organism evidence="7">
    <name type="scientific">marine sediment metagenome</name>
    <dbReference type="NCBI Taxonomy" id="412755"/>
    <lineage>
        <taxon>unclassified sequences</taxon>
        <taxon>metagenomes</taxon>
        <taxon>ecological metagenomes</taxon>
    </lineage>
</organism>
<protein>
    <recommendedName>
        <fullName evidence="6">Type II secretion system protein GspG C-terminal domain-containing protein</fullName>
    </recommendedName>
</protein>
<dbReference type="NCBIfam" id="TIGR02532">
    <property type="entry name" value="IV_pilin_GFxxxE"/>
    <property type="match status" value="1"/>
</dbReference>
<dbReference type="PANTHER" id="PTHR30093:SF44">
    <property type="entry name" value="TYPE II SECRETION SYSTEM CORE PROTEIN G"/>
    <property type="match status" value="1"/>
</dbReference>
<dbReference type="InterPro" id="IPR045584">
    <property type="entry name" value="Pilin-like"/>
</dbReference>
<dbReference type="GO" id="GO:0015627">
    <property type="term" value="C:type II protein secretion system complex"/>
    <property type="evidence" value="ECO:0007669"/>
    <property type="project" value="InterPro"/>
</dbReference>
<evidence type="ECO:0000256" key="2">
    <source>
        <dbReference type="ARBA" id="ARBA00022481"/>
    </source>
</evidence>
<dbReference type="SUPFAM" id="SSF54523">
    <property type="entry name" value="Pili subunits"/>
    <property type="match status" value="1"/>
</dbReference>
<dbReference type="EMBL" id="BARS01005906">
    <property type="protein sequence ID" value="GAF80475.1"/>
    <property type="molecule type" value="Genomic_DNA"/>
</dbReference>
<gene>
    <name evidence="7" type="ORF">S01H1_11579</name>
</gene>
<dbReference type="Pfam" id="PF08334">
    <property type="entry name" value="T2SSG"/>
    <property type="match status" value="1"/>
</dbReference>
<evidence type="ECO:0000256" key="3">
    <source>
        <dbReference type="ARBA" id="ARBA00022692"/>
    </source>
</evidence>
<dbReference type="PROSITE" id="PS00409">
    <property type="entry name" value="PROKAR_NTER_METHYL"/>
    <property type="match status" value="1"/>
</dbReference>
<dbReference type="InterPro" id="IPR013545">
    <property type="entry name" value="T2SS_protein-GspG_C"/>
</dbReference>
<dbReference type="InterPro" id="IPR000983">
    <property type="entry name" value="Bac_GSPG_pilin"/>
</dbReference>
<keyword evidence="3" id="KW-0812">Transmembrane</keyword>
<comment type="caution">
    <text evidence="7">The sequence shown here is derived from an EMBL/GenBank/DDBJ whole genome shotgun (WGS) entry which is preliminary data.</text>
</comment>
<dbReference type="PRINTS" id="PR00813">
    <property type="entry name" value="BCTERIALGSPG"/>
</dbReference>
<dbReference type="AlphaFoldDB" id="X0TWJ0"/>
<reference evidence="7" key="1">
    <citation type="journal article" date="2014" name="Front. Microbiol.">
        <title>High frequency of phylogenetically diverse reductive dehalogenase-homologous genes in deep subseafloor sedimentary metagenomes.</title>
        <authorList>
            <person name="Kawai M."/>
            <person name="Futagami T."/>
            <person name="Toyoda A."/>
            <person name="Takaki Y."/>
            <person name="Nishi S."/>
            <person name="Hori S."/>
            <person name="Arai W."/>
            <person name="Tsubouchi T."/>
            <person name="Morono Y."/>
            <person name="Uchiyama I."/>
            <person name="Ito T."/>
            <person name="Fujiyama A."/>
            <person name="Inagaki F."/>
            <person name="Takami H."/>
        </authorList>
    </citation>
    <scope>NUCLEOTIDE SEQUENCE</scope>
    <source>
        <strain evidence="7">Expedition CK06-06</strain>
    </source>
</reference>
<evidence type="ECO:0000256" key="4">
    <source>
        <dbReference type="ARBA" id="ARBA00022989"/>
    </source>
</evidence>
<dbReference type="Pfam" id="PF07963">
    <property type="entry name" value="N_methyl"/>
    <property type="match status" value="1"/>
</dbReference>
<comment type="subcellular location">
    <subcellularLocation>
        <location evidence="1">Membrane</location>
        <topology evidence="1">Single-pass membrane protein</topology>
    </subcellularLocation>
</comment>
<dbReference type="PANTHER" id="PTHR30093">
    <property type="entry name" value="GENERAL SECRETION PATHWAY PROTEIN G"/>
    <property type="match status" value="1"/>
</dbReference>
<dbReference type="GO" id="GO:0016020">
    <property type="term" value="C:membrane"/>
    <property type="evidence" value="ECO:0007669"/>
    <property type="project" value="UniProtKB-SubCell"/>
</dbReference>
<name>X0TWJ0_9ZZZZ</name>
<dbReference type="GO" id="GO:0015628">
    <property type="term" value="P:protein secretion by the type II secretion system"/>
    <property type="evidence" value="ECO:0007669"/>
    <property type="project" value="InterPro"/>
</dbReference>
<evidence type="ECO:0000313" key="7">
    <source>
        <dbReference type="EMBL" id="GAF80475.1"/>
    </source>
</evidence>
<evidence type="ECO:0000256" key="1">
    <source>
        <dbReference type="ARBA" id="ARBA00004167"/>
    </source>
</evidence>
<sequence>MTHKGFSLVEILIVVVILAILAAIVVPQFTSAAEDAKESRVTKDLQSLRGQLALYRFDHKNSYPTDIKTQLTTQTDVDGNPGSDYGPYMREFPANPFIDHHVQTVKVDGHAGSGWKYTAASGELLANDGNDDFTKY</sequence>
<keyword evidence="4" id="KW-1133">Transmembrane helix</keyword>
<dbReference type="InterPro" id="IPR012902">
    <property type="entry name" value="N_methyl_site"/>
</dbReference>
<keyword evidence="2" id="KW-0488">Methylation</keyword>
<feature type="domain" description="Type II secretion system protein GspG C-terminal" evidence="6">
    <location>
        <begin position="30"/>
        <end position="100"/>
    </location>
</feature>
<evidence type="ECO:0000259" key="6">
    <source>
        <dbReference type="Pfam" id="PF08334"/>
    </source>
</evidence>
<dbReference type="Gene3D" id="3.30.700.10">
    <property type="entry name" value="Glycoprotein, Type 4 Pilin"/>
    <property type="match status" value="1"/>
</dbReference>
<evidence type="ECO:0000256" key="5">
    <source>
        <dbReference type="ARBA" id="ARBA00023136"/>
    </source>
</evidence>